<dbReference type="EMBL" id="ML978722">
    <property type="protein sequence ID" value="KAF2086805.1"/>
    <property type="molecule type" value="Genomic_DNA"/>
</dbReference>
<dbReference type="PANTHER" id="PTHR20275">
    <property type="entry name" value="NAD KINASE"/>
    <property type="match status" value="1"/>
</dbReference>
<keyword evidence="4 8" id="KW-0418">Kinase</keyword>
<dbReference type="SUPFAM" id="SSF111331">
    <property type="entry name" value="NAD kinase/diacylglycerol kinase-like"/>
    <property type="match status" value="1"/>
</dbReference>
<comment type="similarity">
    <text evidence="1">Belongs to the NAD kinase family.</text>
</comment>
<dbReference type="FunFam" id="2.60.200.30:FF:000009">
    <property type="entry name" value="Poly(P)/ATP NAD kinase"/>
    <property type="match status" value="1"/>
</dbReference>
<dbReference type="InterPro" id="IPR017438">
    <property type="entry name" value="ATP-NAD_kinase_N"/>
</dbReference>
<evidence type="ECO:0000256" key="7">
    <source>
        <dbReference type="ARBA" id="ARBA00023027"/>
    </source>
</evidence>
<keyword evidence="3" id="KW-0547">Nucleotide-binding</keyword>
<dbReference type="GO" id="GO:0005524">
    <property type="term" value="F:ATP binding"/>
    <property type="evidence" value="ECO:0007669"/>
    <property type="project" value="UniProtKB-KW"/>
</dbReference>
<evidence type="ECO:0000313" key="9">
    <source>
        <dbReference type="Proteomes" id="UP000799776"/>
    </source>
</evidence>
<dbReference type="Pfam" id="PF20143">
    <property type="entry name" value="NAD_kinase_C"/>
    <property type="match status" value="1"/>
</dbReference>
<evidence type="ECO:0000313" key="8">
    <source>
        <dbReference type="EMBL" id="KAF2086805.1"/>
    </source>
</evidence>
<evidence type="ECO:0000256" key="3">
    <source>
        <dbReference type="ARBA" id="ARBA00022741"/>
    </source>
</evidence>
<gene>
    <name evidence="8" type="ORF">K490DRAFT_74028</name>
</gene>
<evidence type="ECO:0000256" key="5">
    <source>
        <dbReference type="ARBA" id="ARBA00022840"/>
    </source>
</evidence>
<dbReference type="InterPro" id="IPR016064">
    <property type="entry name" value="NAD/diacylglycerol_kinase_sf"/>
</dbReference>
<evidence type="ECO:0000256" key="4">
    <source>
        <dbReference type="ARBA" id="ARBA00022777"/>
    </source>
</evidence>
<accession>A0A9P4LUS2</accession>
<dbReference type="OrthoDB" id="24581at2759"/>
<keyword evidence="2" id="KW-0808">Transferase</keyword>
<dbReference type="PANTHER" id="PTHR20275:SF26">
    <property type="entry name" value="NADH KINASE POS5, MITOCHONDRIAL"/>
    <property type="match status" value="1"/>
</dbReference>
<reference evidence="8" key="1">
    <citation type="journal article" date="2020" name="Stud. Mycol.">
        <title>101 Dothideomycetes genomes: a test case for predicting lifestyles and emergence of pathogens.</title>
        <authorList>
            <person name="Haridas S."/>
            <person name="Albert R."/>
            <person name="Binder M."/>
            <person name="Bloem J."/>
            <person name="Labutti K."/>
            <person name="Salamov A."/>
            <person name="Andreopoulos B."/>
            <person name="Baker S."/>
            <person name="Barry K."/>
            <person name="Bills G."/>
            <person name="Bluhm B."/>
            <person name="Cannon C."/>
            <person name="Castanera R."/>
            <person name="Culley D."/>
            <person name="Daum C."/>
            <person name="Ezra D."/>
            <person name="Gonzalez J."/>
            <person name="Henrissat B."/>
            <person name="Kuo A."/>
            <person name="Liang C."/>
            <person name="Lipzen A."/>
            <person name="Lutzoni F."/>
            <person name="Magnuson J."/>
            <person name="Mondo S."/>
            <person name="Nolan M."/>
            <person name="Ohm R."/>
            <person name="Pangilinan J."/>
            <person name="Park H.-J."/>
            <person name="Ramirez L."/>
            <person name="Alfaro M."/>
            <person name="Sun H."/>
            <person name="Tritt A."/>
            <person name="Yoshinaga Y."/>
            <person name="Zwiers L.-H."/>
            <person name="Turgeon B."/>
            <person name="Goodwin S."/>
            <person name="Spatafora J."/>
            <person name="Crous P."/>
            <person name="Grigoriev I."/>
        </authorList>
    </citation>
    <scope>NUCLEOTIDE SEQUENCE</scope>
    <source>
        <strain evidence="8">CBS 121410</strain>
    </source>
</reference>
<name>A0A9P4LUS2_9PEZI</name>
<proteinExistence type="inferred from homology"/>
<keyword evidence="7" id="KW-0520">NAD</keyword>
<dbReference type="Pfam" id="PF01513">
    <property type="entry name" value="NAD_kinase"/>
    <property type="match status" value="1"/>
</dbReference>
<evidence type="ECO:0000256" key="1">
    <source>
        <dbReference type="ARBA" id="ARBA00010995"/>
    </source>
</evidence>
<protein>
    <submittedName>
        <fullName evidence="8">ATP-NAD kinase</fullName>
    </submittedName>
</protein>
<dbReference type="GO" id="GO:0019674">
    <property type="term" value="P:NAD+ metabolic process"/>
    <property type="evidence" value="ECO:0007669"/>
    <property type="project" value="InterPro"/>
</dbReference>
<dbReference type="Gene3D" id="3.40.50.10330">
    <property type="entry name" value="Probable inorganic polyphosphate/atp-NAD kinase, domain 1"/>
    <property type="match status" value="1"/>
</dbReference>
<dbReference type="Gene3D" id="2.60.200.30">
    <property type="entry name" value="Probable inorganic polyphosphate/atp-NAD kinase, domain 2"/>
    <property type="match status" value="1"/>
</dbReference>
<sequence length="434" mass="47020">MLRTPLRVLLATRCFSTTTRRRTVVDLYSSSAALPDRTLPNYQASHQHDLLRLQWPQPLQTVLLTKKENAPHITESLVELANHIQTTYPDVSLLFEAPVAHAIHESLALPVYALPSQPSHAQPILERKVDLIATLGGDGTILHAASLYAGLSRVPPILSFSMGTLGFLGEWKFAEYKRAFREVYMSGASALLDSSLDRTRSTAEEAATAITGATPDPWSNYRGKFMGSNRTARILLRHRLEVSVAPPLSSPSSISRKTGHSYALNEVILHRGSDPHLTHIDILINNRFLTSAIADGIIISSPTGSTAYSLSSGGCIVHPLVSSLLLTPICPRSLSFRPLVLPSNSVVTLRLSEKNRSKTVDVSVDGVKLAEPLVEGMEVSVRGEDVGREEGCWGVGGVPSIVRGTAGGADRGEDHWVGGLNGLLKFNYPFGEES</sequence>
<keyword evidence="6" id="KW-0521">NADP</keyword>
<evidence type="ECO:0000256" key="2">
    <source>
        <dbReference type="ARBA" id="ARBA00022679"/>
    </source>
</evidence>
<dbReference type="InterPro" id="IPR017437">
    <property type="entry name" value="ATP-NAD_kinase_PpnK-typ_C"/>
</dbReference>
<keyword evidence="5" id="KW-0067">ATP-binding</keyword>
<keyword evidence="9" id="KW-1185">Reference proteome</keyword>
<dbReference type="Proteomes" id="UP000799776">
    <property type="component" value="Unassembled WGS sequence"/>
</dbReference>
<evidence type="ECO:0000256" key="6">
    <source>
        <dbReference type="ARBA" id="ARBA00022857"/>
    </source>
</evidence>
<dbReference type="InterPro" id="IPR002504">
    <property type="entry name" value="NADK"/>
</dbReference>
<dbReference type="AlphaFoldDB" id="A0A9P4LUS2"/>
<dbReference type="GO" id="GO:0003951">
    <property type="term" value="F:NAD+ kinase activity"/>
    <property type="evidence" value="ECO:0007669"/>
    <property type="project" value="InterPro"/>
</dbReference>
<organism evidence="8 9">
    <name type="scientific">Saccharata proteae CBS 121410</name>
    <dbReference type="NCBI Taxonomy" id="1314787"/>
    <lineage>
        <taxon>Eukaryota</taxon>
        <taxon>Fungi</taxon>
        <taxon>Dikarya</taxon>
        <taxon>Ascomycota</taxon>
        <taxon>Pezizomycotina</taxon>
        <taxon>Dothideomycetes</taxon>
        <taxon>Dothideomycetes incertae sedis</taxon>
        <taxon>Botryosphaeriales</taxon>
        <taxon>Saccharataceae</taxon>
        <taxon>Saccharata</taxon>
    </lineage>
</organism>
<dbReference type="HAMAP" id="MF_00361">
    <property type="entry name" value="NAD_kinase"/>
    <property type="match status" value="1"/>
</dbReference>
<comment type="caution">
    <text evidence="8">The sequence shown here is derived from an EMBL/GenBank/DDBJ whole genome shotgun (WGS) entry which is preliminary data.</text>
</comment>
<dbReference type="GO" id="GO:0006741">
    <property type="term" value="P:NADP+ biosynthetic process"/>
    <property type="evidence" value="ECO:0007669"/>
    <property type="project" value="InterPro"/>
</dbReference>